<gene>
    <name evidence="2" type="ORF">WJX75_008258</name>
</gene>
<accession>A0ABR2Z6F9</accession>
<evidence type="ECO:0000313" key="2">
    <source>
        <dbReference type="EMBL" id="KAK9918949.1"/>
    </source>
</evidence>
<name>A0ABR2Z6F9_9CHLO</name>
<dbReference type="EMBL" id="JALJOT010000001">
    <property type="protein sequence ID" value="KAK9918949.1"/>
    <property type="molecule type" value="Genomic_DNA"/>
</dbReference>
<feature type="coiled-coil region" evidence="1">
    <location>
        <begin position="174"/>
        <end position="262"/>
    </location>
</feature>
<dbReference type="Proteomes" id="UP001491310">
    <property type="component" value="Unassembled WGS sequence"/>
</dbReference>
<organism evidence="2 3">
    <name type="scientific">Coccomyxa subellipsoidea</name>
    <dbReference type="NCBI Taxonomy" id="248742"/>
    <lineage>
        <taxon>Eukaryota</taxon>
        <taxon>Viridiplantae</taxon>
        <taxon>Chlorophyta</taxon>
        <taxon>core chlorophytes</taxon>
        <taxon>Trebouxiophyceae</taxon>
        <taxon>Trebouxiophyceae incertae sedis</taxon>
        <taxon>Coccomyxaceae</taxon>
        <taxon>Coccomyxa</taxon>
    </lineage>
</organism>
<keyword evidence="1" id="KW-0175">Coiled coil</keyword>
<sequence length="433" mass="48991">MPSIAPSLKKDTFSDMVHKLHTFKEENGFLAGVLQGLQVEQQKYEGRILALQRAKQEAVLKVEHERSRAHGLEQQVEQLNAEKHKLQSHAKRRMEQVQRLERQREELEEAVIGMKEEVDGCSEAAAVARAEVAELRERLRLTEGELQASLASRDCAAQDTREMKQQQARSDAEQRHLRERVMSLERALADANTAITQDRRMAQGELGPSEREAAARERAEMQLLQRELASMLGEVQQAKTALSSAQHQVAHWKRKAGRLEQQSEAQAAAAAIEKDNERCARTHAQQAIAWVQRLRTEVVEAGEAAEQLQAAKATLVKEKLNLAHALQRSTAALAGLREAARDGREGDAVVEELESAAWAETAQSIQVEEEHLKKLELEMRRVLALERLRLSDLREMQCLQERLNSEIDIAWRLREKLAEQKLQSVVVHDCEES</sequence>
<evidence type="ECO:0000256" key="1">
    <source>
        <dbReference type="SAM" id="Coils"/>
    </source>
</evidence>
<keyword evidence="3" id="KW-1185">Reference proteome</keyword>
<proteinExistence type="predicted"/>
<evidence type="ECO:0000313" key="3">
    <source>
        <dbReference type="Proteomes" id="UP001491310"/>
    </source>
</evidence>
<feature type="coiled-coil region" evidence="1">
    <location>
        <begin position="34"/>
        <end position="145"/>
    </location>
</feature>
<comment type="caution">
    <text evidence="2">The sequence shown here is derived from an EMBL/GenBank/DDBJ whole genome shotgun (WGS) entry which is preliminary data.</text>
</comment>
<reference evidence="2 3" key="1">
    <citation type="journal article" date="2024" name="Nat. Commun.">
        <title>Phylogenomics reveals the evolutionary origins of lichenization in chlorophyte algae.</title>
        <authorList>
            <person name="Puginier C."/>
            <person name="Libourel C."/>
            <person name="Otte J."/>
            <person name="Skaloud P."/>
            <person name="Haon M."/>
            <person name="Grisel S."/>
            <person name="Petersen M."/>
            <person name="Berrin J.G."/>
            <person name="Delaux P.M."/>
            <person name="Dal Grande F."/>
            <person name="Keller J."/>
        </authorList>
    </citation>
    <scope>NUCLEOTIDE SEQUENCE [LARGE SCALE GENOMIC DNA]</scope>
    <source>
        <strain evidence="2 3">SAG 216-7</strain>
    </source>
</reference>
<protein>
    <submittedName>
        <fullName evidence="2">Uncharacterized protein</fullName>
    </submittedName>
</protein>